<sequence length="65" mass="7426">MNNKYKVCISLFGGIYHSSKLLGFCNMIMNIEFSHFDYDPVRIAWESHKISNLPYVGLTGAINLI</sequence>
<reference evidence="1" key="1">
    <citation type="submission" date="2014-11" db="EMBL/GenBank/DDBJ databases">
        <authorList>
            <person name="Amaro Gonzalez C."/>
        </authorList>
    </citation>
    <scope>NUCLEOTIDE SEQUENCE</scope>
</reference>
<dbReference type="AlphaFoldDB" id="A0A0E9PAE7"/>
<name>A0A0E9PAE7_ANGAN</name>
<reference evidence="1" key="2">
    <citation type="journal article" date="2015" name="Fish Shellfish Immunol.">
        <title>Early steps in the European eel (Anguilla anguilla)-Vibrio vulnificus interaction in the gills: Role of the RtxA13 toxin.</title>
        <authorList>
            <person name="Callol A."/>
            <person name="Pajuelo D."/>
            <person name="Ebbesson L."/>
            <person name="Teles M."/>
            <person name="MacKenzie S."/>
            <person name="Amaro C."/>
        </authorList>
    </citation>
    <scope>NUCLEOTIDE SEQUENCE</scope>
</reference>
<proteinExistence type="predicted"/>
<dbReference type="EMBL" id="GBXM01107093">
    <property type="protein sequence ID" value="JAH01484.1"/>
    <property type="molecule type" value="Transcribed_RNA"/>
</dbReference>
<protein>
    <submittedName>
        <fullName evidence="1">Uncharacterized protein</fullName>
    </submittedName>
</protein>
<accession>A0A0E9PAE7</accession>
<organism evidence="1">
    <name type="scientific">Anguilla anguilla</name>
    <name type="common">European freshwater eel</name>
    <name type="synonym">Muraena anguilla</name>
    <dbReference type="NCBI Taxonomy" id="7936"/>
    <lineage>
        <taxon>Eukaryota</taxon>
        <taxon>Metazoa</taxon>
        <taxon>Chordata</taxon>
        <taxon>Craniata</taxon>
        <taxon>Vertebrata</taxon>
        <taxon>Euteleostomi</taxon>
        <taxon>Actinopterygii</taxon>
        <taxon>Neopterygii</taxon>
        <taxon>Teleostei</taxon>
        <taxon>Anguilliformes</taxon>
        <taxon>Anguillidae</taxon>
        <taxon>Anguilla</taxon>
    </lineage>
</organism>
<evidence type="ECO:0000313" key="1">
    <source>
        <dbReference type="EMBL" id="JAH01484.1"/>
    </source>
</evidence>